<accession>A0A2T6BN98</accession>
<feature type="chain" id="PRO_5015475407" evidence="1">
    <location>
        <begin position="18"/>
        <end position="97"/>
    </location>
</feature>
<sequence>MARFLPYLNLLILVACGAPSMGVIGGQSERVTVGDYVFEVNFKGSRAEAYRTNTLWAPKARQVFAAGATAMEQVTGCHVVRSSVRGDVALVQADLLC</sequence>
<dbReference type="AlphaFoldDB" id="A0A2T6BN98"/>
<organism evidence="2 3">
    <name type="scientific">Litoreibacter ponti</name>
    <dbReference type="NCBI Taxonomy" id="1510457"/>
    <lineage>
        <taxon>Bacteria</taxon>
        <taxon>Pseudomonadati</taxon>
        <taxon>Pseudomonadota</taxon>
        <taxon>Alphaproteobacteria</taxon>
        <taxon>Rhodobacterales</taxon>
        <taxon>Roseobacteraceae</taxon>
        <taxon>Litoreibacter</taxon>
    </lineage>
</organism>
<dbReference type="OrthoDB" id="7864349at2"/>
<reference evidence="2 3" key="1">
    <citation type="submission" date="2018-04" db="EMBL/GenBank/DDBJ databases">
        <title>Genomic Encyclopedia of Archaeal and Bacterial Type Strains, Phase II (KMG-II): from individual species to whole genera.</title>
        <authorList>
            <person name="Goeker M."/>
        </authorList>
    </citation>
    <scope>NUCLEOTIDE SEQUENCE [LARGE SCALE GENOMIC DNA]</scope>
    <source>
        <strain evidence="2 3">DSM 100977</strain>
    </source>
</reference>
<dbReference type="Proteomes" id="UP000243978">
    <property type="component" value="Unassembled WGS sequence"/>
</dbReference>
<evidence type="ECO:0000256" key="1">
    <source>
        <dbReference type="SAM" id="SignalP"/>
    </source>
</evidence>
<keyword evidence="1" id="KW-0732">Signal</keyword>
<evidence type="ECO:0000313" key="2">
    <source>
        <dbReference type="EMBL" id="PTX57522.1"/>
    </source>
</evidence>
<dbReference type="PROSITE" id="PS51257">
    <property type="entry name" value="PROKAR_LIPOPROTEIN"/>
    <property type="match status" value="1"/>
</dbReference>
<comment type="caution">
    <text evidence="2">The sequence shown here is derived from an EMBL/GenBank/DDBJ whole genome shotgun (WGS) entry which is preliminary data.</text>
</comment>
<dbReference type="RefSeq" id="WP_107845614.1">
    <property type="nucleotide sequence ID" value="NZ_QBKS01000001.1"/>
</dbReference>
<dbReference type="EMBL" id="QBKS01000001">
    <property type="protein sequence ID" value="PTX57522.1"/>
    <property type="molecule type" value="Genomic_DNA"/>
</dbReference>
<proteinExistence type="predicted"/>
<keyword evidence="3" id="KW-1185">Reference proteome</keyword>
<evidence type="ECO:0000313" key="3">
    <source>
        <dbReference type="Proteomes" id="UP000243978"/>
    </source>
</evidence>
<gene>
    <name evidence="2" type="ORF">C8N43_2192</name>
</gene>
<protein>
    <submittedName>
        <fullName evidence="2">Uncharacterized protein</fullName>
    </submittedName>
</protein>
<feature type="signal peptide" evidence="1">
    <location>
        <begin position="1"/>
        <end position="17"/>
    </location>
</feature>
<name>A0A2T6BN98_9RHOB</name>